<evidence type="ECO:0000256" key="1">
    <source>
        <dbReference type="SAM" id="MobiDB-lite"/>
    </source>
</evidence>
<feature type="compositionally biased region" description="Polar residues" evidence="1">
    <location>
        <begin position="83"/>
        <end position="116"/>
    </location>
</feature>
<reference evidence="2" key="2">
    <citation type="submission" date="2023-06" db="EMBL/GenBank/DDBJ databases">
        <authorList>
            <consortium name="Lawrence Berkeley National Laboratory"/>
            <person name="Haridas S."/>
            <person name="Hensen N."/>
            <person name="Bonometti L."/>
            <person name="Westerberg I."/>
            <person name="Brannstrom I.O."/>
            <person name="Guillou S."/>
            <person name="Cros-Aarteil S."/>
            <person name="Calhoun S."/>
            <person name="Kuo A."/>
            <person name="Mondo S."/>
            <person name="Pangilinan J."/>
            <person name="Riley R."/>
            <person name="Labutti K."/>
            <person name="Andreopoulos B."/>
            <person name="Lipzen A."/>
            <person name="Chen C."/>
            <person name="Yanf M."/>
            <person name="Daum C."/>
            <person name="Ng V."/>
            <person name="Clum A."/>
            <person name="Steindorff A."/>
            <person name="Ohm R."/>
            <person name="Martin F."/>
            <person name="Silar P."/>
            <person name="Natvig D."/>
            <person name="Lalanne C."/>
            <person name="Gautier V."/>
            <person name="Ament-Velasquez S.L."/>
            <person name="Kruys A."/>
            <person name="Hutchinson M.I."/>
            <person name="Powell A.J."/>
            <person name="Barry K."/>
            <person name="Miller A.N."/>
            <person name="Grigoriev I.V."/>
            <person name="Debuchy R."/>
            <person name="Gladieux P."/>
            <person name="Thoren M.H."/>
            <person name="Johannesson H."/>
        </authorList>
    </citation>
    <scope>NUCLEOTIDE SEQUENCE</scope>
    <source>
        <strain evidence="2">SMH4131-1</strain>
    </source>
</reference>
<comment type="caution">
    <text evidence="2">The sequence shown here is derived from an EMBL/GenBank/DDBJ whole genome shotgun (WGS) entry which is preliminary data.</text>
</comment>
<name>A0AAE0IW44_9PEZI</name>
<protein>
    <submittedName>
        <fullName evidence="2">Uncharacterized protein</fullName>
    </submittedName>
</protein>
<proteinExistence type="predicted"/>
<accession>A0AAE0IW44</accession>
<dbReference type="AlphaFoldDB" id="A0AAE0IW44"/>
<sequence>MDILHSSAVPLQLIGRIKRQLPVQFPDIAITPPLKLKWLRSRLTTLPPAALGPSYPTPWWMSEESEYALLNAQEQALLERSARSATNNRTRPTGFQPVRQQVPSEASNSPGRTSPFRSVPGVESFDDDYDPPFWEKNLRRGNIWTDPPRTIYTDEPPVSPRTIPAYPDEVSYFWLPET</sequence>
<organism evidence="2 3">
    <name type="scientific">Cercophora scortea</name>
    <dbReference type="NCBI Taxonomy" id="314031"/>
    <lineage>
        <taxon>Eukaryota</taxon>
        <taxon>Fungi</taxon>
        <taxon>Dikarya</taxon>
        <taxon>Ascomycota</taxon>
        <taxon>Pezizomycotina</taxon>
        <taxon>Sordariomycetes</taxon>
        <taxon>Sordariomycetidae</taxon>
        <taxon>Sordariales</taxon>
        <taxon>Lasiosphaeriaceae</taxon>
        <taxon>Cercophora</taxon>
    </lineage>
</organism>
<evidence type="ECO:0000313" key="2">
    <source>
        <dbReference type="EMBL" id="KAK3332317.1"/>
    </source>
</evidence>
<reference evidence="2" key="1">
    <citation type="journal article" date="2023" name="Mol. Phylogenet. Evol.">
        <title>Genome-scale phylogeny and comparative genomics of the fungal order Sordariales.</title>
        <authorList>
            <person name="Hensen N."/>
            <person name="Bonometti L."/>
            <person name="Westerberg I."/>
            <person name="Brannstrom I.O."/>
            <person name="Guillou S."/>
            <person name="Cros-Aarteil S."/>
            <person name="Calhoun S."/>
            <person name="Haridas S."/>
            <person name="Kuo A."/>
            <person name="Mondo S."/>
            <person name="Pangilinan J."/>
            <person name="Riley R."/>
            <person name="LaButti K."/>
            <person name="Andreopoulos B."/>
            <person name="Lipzen A."/>
            <person name="Chen C."/>
            <person name="Yan M."/>
            <person name="Daum C."/>
            <person name="Ng V."/>
            <person name="Clum A."/>
            <person name="Steindorff A."/>
            <person name="Ohm R.A."/>
            <person name="Martin F."/>
            <person name="Silar P."/>
            <person name="Natvig D.O."/>
            <person name="Lalanne C."/>
            <person name="Gautier V."/>
            <person name="Ament-Velasquez S.L."/>
            <person name="Kruys A."/>
            <person name="Hutchinson M.I."/>
            <person name="Powell A.J."/>
            <person name="Barry K."/>
            <person name="Miller A.N."/>
            <person name="Grigoriev I.V."/>
            <person name="Debuchy R."/>
            <person name="Gladieux P."/>
            <person name="Hiltunen Thoren M."/>
            <person name="Johannesson H."/>
        </authorList>
    </citation>
    <scope>NUCLEOTIDE SEQUENCE</scope>
    <source>
        <strain evidence="2">SMH4131-1</strain>
    </source>
</reference>
<dbReference type="Proteomes" id="UP001286456">
    <property type="component" value="Unassembled WGS sequence"/>
</dbReference>
<feature type="region of interest" description="Disordered" evidence="1">
    <location>
        <begin position="82"/>
        <end position="122"/>
    </location>
</feature>
<dbReference type="EMBL" id="JAUEPO010000002">
    <property type="protein sequence ID" value="KAK3332317.1"/>
    <property type="molecule type" value="Genomic_DNA"/>
</dbReference>
<evidence type="ECO:0000313" key="3">
    <source>
        <dbReference type="Proteomes" id="UP001286456"/>
    </source>
</evidence>
<gene>
    <name evidence="2" type="ORF">B0T19DRAFT_456957</name>
</gene>
<keyword evidence="3" id="KW-1185">Reference proteome</keyword>